<reference evidence="2" key="1">
    <citation type="submission" date="2017-10" db="EMBL/GenBank/DDBJ databases">
        <title>Completed PacBio SMRT sequence of Methylosinus trichosporium OB3b reveals presence of a third large plasmid.</title>
        <authorList>
            <person name="Charles T.C."/>
            <person name="Lynch M.D.J."/>
            <person name="Heil J.R."/>
            <person name="Cheng J."/>
        </authorList>
    </citation>
    <scope>NUCLEOTIDE SEQUENCE [LARGE SCALE GENOMIC DNA]</scope>
    <source>
        <strain evidence="2">OB3b</strain>
    </source>
</reference>
<evidence type="ECO:0000313" key="2">
    <source>
        <dbReference type="Proteomes" id="UP000230709"/>
    </source>
</evidence>
<sequence length="74" mass="8071">MTRDGARALIACRLMFHPPCRFRQALVDFAGSLPIGGRRRQGPRPPARWANFPMAPAASRIALAEMGIAITLPT</sequence>
<accession>A0A2D2D298</accession>
<proteinExistence type="predicted"/>
<evidence type="ECO:0000313" key="1">
    <source>
        <dbReference type="EMBL" id="ATQ69127.1"/>
    </source>
</evidence>
<protein>
    <submittedName>
        <fullName evidence="1">Uncharacterized protein</fullName>
    </submittedName>
</protein>
<dbReference type="AlphaFoldDB" id="A0A2D2D298"/>
<dbReference type="KEGG" id="mtw:CQW49_15515"/>
<organism evidence="1 2">
    <name type="scientific">Methylosinus trichosporium (strain ATCC 35070 / NCIMB 11131 / UNIQEM 75 / OB3b)</name>
    <dbReference type="NCBI Taxonomy" id="595536"/>
    <lineage>
        <taxon>Bacteria</taxon>
        <taxon>Pseudomonadati</taxon>
        <taxon>Pseudomonadota</taxon>
        <taxon>Alphaproteobacteria</taxon>
        <taxon>Hyphomicrobiales</taxon>
        <taxon>Methylocystaceae</taxon>
        <taxon>Methylosinus</taxon>
    </lineage>
</organism>
<dbReference type="Proteomes" id="UP000230709">
    <property type="component" value="Chromosome"/>
</dbReference>
<keyword evidence="2" id="KW-1185">Reference proteome</keyword>
<gene>
    <name evidence="1" type="ORF">CQW49_15515</name>
</gene>
<name>A0A2D2D298_METT3</name>
<dbReference type="EMBL" id="CP023737">
    <property type="protein sequence ID" value="ATQ69127.1"/>
    <property type="molecule type" value="Genomic_DNA"/>
</dbReference>